<gene>
    <name evidence="2" type="ORF">D7I47_10560</name>
</gene>
<organism evidence="2 3">
    <name type="scientific">Protaetiibacter intestinalis</name>
    <dbReference type="NCBI Taxonomy" id="2419774"/>
    <lineage>
        <taxon>Bacteria</taxon>
        <taxon>Bacillati</taxon>
        <taxon>Actinomycetota</taxon>
        <taxon>Actinomycetes</taxon>
        <taxon>Micrococcales</taxon>
        <taxon>Microbacteriaceae</taxon>
        <taxon>Protaetiibacter</taxon>
    </lineage>
</organism>
<accession>A0A387B4S4</accession>
<keyword evidence="1" id="KW-1133">Transmembrane helix</keyword>
<keyword evidence="1" id="KW-0812">Transmembrane</keyword>
<keyword evidence="3" id="KW-1185">Reference proteome</keyword>
<reference evidence="3" key="1">
    <citation type="submission" date="2018-09" db="EMBL/GenBank/DDBJ databases">
        <title>Genome sequencing of strain 2DFWR-13.</title>
        <authorList>
            <person name="Heo J."/>
            <person name="Kim S.-J."/>
            <person name="Kwon S.-W."/>
        </authorList>
    </citation>
    <scope>NUCLEOTIDE SEQUENCE [LARGE SCALE GENOMIC DNA]</scope>
    <source>
        <strain evidence="3">2DFWR-13</strain>
    </source>
</reference>
<evidence type="ECO:0000313" key="3">
    <source>
        <dbReference type="Proteomes" id="UP000278886"/>
    </source>
</evidence>
<name>A0A387B4S4_9MICO</name>
<sequence length="261" mass="28461">MSSPIPYDFSGLTRPMARPEVRARRRAILAGKSYFSALEIEHAAGLLVVGGICLLMLIPTAVVLAVSGIAAAHLVSNAGEAVGLVAVVVGAPLAAAAITYFSIRALVIPPRWRAWVRMHRFAEENGLEFVREESGVRYPIAARTPASWGPPRLYGAFRDHARGITLGDYVILPMTPRGLAEWLGVIEVRRAEVELDDAAVAALRRVLDEAASPWMSELVVREGDVLAVKRLPFRTRNSANLERAFRIAWALREQLPGRPGT</sequence>
<dbReference type="KEGG" id="lyd:D7I47_10560"/>
<dbReference type="AlphaFoldDB" id="A0A387B4S4"/>
<dbReference type="Proteomes" id="UP000278886">
    <property type="component" value="Chromosome"/>
</dbReference>
<protein>
    <submittedName>
        <fullName evidence="2">Uncharacterized protein</fullName>
    </submittedName>
</protein>
<dbReference type="RefSeq" id="WP_120763001.1">
    <property type="nucleotide sequence ID" value="NZ_CP032630.1"/>
</dbReference>
<keyword evidence="1" id="KW-0472">Membrane</keyword>
<feature type="transmembrane region" description="Helical" evidence="1">
    <location>
        <begin position="46"/>
        <end position="75"/>
    </location>
</feature>
<evidence type="ECO:0000313" key="2">
    <source>
        <dbReference type="EMBL" id="AYF98654.1"/>
    </source>
</evidence>
<feature type="transmembrane region" description="Helical" evidence="1">
    <location>
        <begin position="81"/>
        <end position="103"/>
    </location>
</feature>
<dbReference type="EMBL" id="CP032630">
    <property type="protein sequence ID" value="AYF98654.1"/>
    <property type="molecule type" value="Genomic_DNA"/>
</dbReference>
<proteinExistence type="predicted"/>
<evidence type="ECO:0000256" key="1">
    <source>
        <dbReference type="SAM" id="Phobius"/>
    </source>
</evidence>